<dbReference type="AlphaFoldDB" id="A0A4U5TY24"/>
<dbReference type="PROSITE" id="PS00020">
    <property type="entry name" value="ACTININ_2"/>
    <property type="match status" value="1"/>
</dbReference>
<dbReference type="STRING" id="240159.A0A4U5TY24"/>
<dbReference type="EMBL" id="CM014078">
    <property type="protein sequence ID" value="TKS66188.1"/>
    <property type="molecule type" value="Genomic_DNA"/>
</dbReference>
<protein>
    <submittedName>
        <fullName evidence="2">Dystrophin</fullName>
    </submittedName>
</protein>
<evidence type="ECO:0000256" key="1">
    <source>
        <dbReference type="SAM" id="MobiDB-lite"/>
    </source>
</evidence>
<feature type="compositionally biased region" description="Polar residues" evidence="1">
    <location>
        <begin position="403"/>
        <end position="424"/>
    </location>
</feature>
<dbReference type="InterPro" id="IPR036872">
    <property type="entry name" value="CH_dom_sf"/>
</dbReference>
<proteinExistence type="predicted"/>
<accession>A0A4U5TY24</accession>
<feature type="region of interest" description="Disordered" evidence="1">
    <location>
        <begin position="403"/>
        <end position="434"/>
    </location>
</feature>
<organism evidence="2 3">
    <name type="scientific">Collichthys lucidus</name>
    <name type="common">Big head croaker</name>
    <name type="synonym">Sciaena lucida</name>
    <dbReference type="NCBI Taxonomy" id="240159"/>
    <lineage>
        <taxon>Eukaryota</taxon>
        <taxon>Metazoa</taxon>
        <taxon>Chordata</taxon>
        <taxon>Craniata</taxon>
        <taxon>Vertebrata</taxon>
        <taxon>Euteleostomi</taxon>
        <taxon>Actinopterygii</taxon>
        <taxon>Neopterygii</taxon>
        <taxon>Teleostei</taxon>
        <taxon>Neoteleostei</taxon>
        <taxon>Acanthomorphata</taxon>
        <taxon>Eupercaria</taxon>
        <taxon>Sciaenidae</taxon>
        <taxon>Collichthys</taxon>
    </lineage>
</organism>
<dbReference type="Gene3D" id="1.10.418.10">
    <property type="entry name" value="Calponin-like domain"/>
    <property type="match status" value="1"/>
</dbReference>
<name>A0A4U5TY24_COLLU</name>
<reference evidence="2 3" key="1">
    <citation type="submission" date="2019-01" db="EMBL/GenBank/DDBJ databases">
        <title>Genome Assembly of Collichthys lucidus.</title>
        <authorList>
            <person name="Cai M."/>
            <person name="Xiao S."/>
        </authorList>
    </citation>
    <scope>NUCLEOTIDE SEQUENCE [LARGE SCALE GENOMIC DNA]</scope>
    <source>
        <strain evidence="2">JT15FE1705JMU</strain>
        <tissue evidence="2">Muscle</tissue>
    </source>
</reference>
<dbReference type="PANTHER" id="PTHR11915">
    <property type="entry name" value="SPECTRIN/FILAMIN RELATED CYTOSKELETAL PROTEIN"/>
    <property type="match status" value="1"/>
</dbReference>
<gene>
    <name evidence="2" type="ORF">D9C73_000244</name>
</gene>
<sequence>MDRKDLILAIVWKKRRSWKLRDIQDLTVGLYNDHLSMIVSHDRHIQLCIIGTAVEMYSKTAYNCQEVKYKGLKRRAEGQKKSPEVELVNIGAADIVDGNHKLILGLIWSIILHWQVKDVMKDVMAGLQQTNSEKILLSWVRQNTRQYPQMLTLAIWERKDVFNLKWKPVLGRQCVGVTLHSRVGALISIISVLRSTWLTSPVAGMMDWPSMPSSTATDVAVPHPDKKSVIMYVTSLFQVLPQSVSMEAIKEVETLPRGAVASAARVTTEEHYQIQTQQRFSQQRREKWGENCLPVNVFVCFRNLGDKSRTKETTLKISSSTDTDVSTAVFFNLSVRSMSYHTAVNRSEVPGISSGPARRCVSLSSALAGHLILWILLSSEMPDASRSPLVPCLDWRRCFSHQSSIGSESTPQKNLTAEQENMGQKLTHEIHITE</sequence>
<keyword evidence="3" id="KW-1185">Reference proteome</keyword>
<evidence type="ECO:0000313" key="3">
    <source>
        <dbReference type="Proteomes" id="UP000298787"/>
    </source>
</evidence>
<dbReference type="Proteomes" id="UP000298787">
    <property type="component" value="Chromosome 1"/>
</dbReference>
<evidence type="ECO:0000313" key="2">
    <source>
        <dbReference type="EMBL" id="TKS66188.1"/>
    </source>
</evidence>
<dbReference type="SUPFAM" id="SSF47576">
    <property type="entry name" value="Calponin-homology domain, CH-domain"/>
    <property type="match status" value="1"/>
</dbReference>
<dbReference type="InterPro" id="IPR001589">
    <property type="entry name" value="Actinin_actin-bd_CS"/>
</dbReference>